<dbReference type="PROSITE" id="PS51336">
    <property type="entry name" value="DM10"/>
    <property type="match status" value="3"/>
</dbReference>
<dbReference type="PANTHER" id="PTHR12086:SF9">
    <property type="entry name" value="EF-HAND DOMAIN-CONTAINING PROTEIN 1"/>
    <property type="match status" value="1"/>
</dbReference>
<evidence type="ECO:0000256" key="5">
    <source>
        <dbReference type="ARBA" id="ARBA00023212"/>
    </source>
</evidence>
<evidence type="ECO:0000313" key="8">
    <source>
        <dbReference type="EMBL" id="CAK9045801.1"/>
    </source>
</evidence>
<evidence type="ECO:0000259" key="7">
    <source>
        <dbReference type="PROSITE" id="PS51336"/>
    </source>
</evidence>
<keyword evidence="6" id="KW-0966">Cell projection</keyword>
<evidence type="ECO:0000256" key="3">
    <source>
        <dbReference type="ARBA" id="ARBA00022490"/>
    </source>
</evidence>
<name>A0ABP0M426_9DINO</name>
<keyword evidence="5" id="KW-0206">Cytoskeleton</keyword>
<dbReference type="EMBL" id="CAXAMN010015446">
    <property type="protein sequence ID" value="CAK9045801.1"/>
    <property type="molecule type" value="Genomic_DNA"/>
</dbReference>
<evidence type="ECO:0000256" key="1">
    <source>
        <dbReference type="ARBA" id="ARBA00004138"/>
    </source>
</evidence>
<dbReference type="PANTHER" id="PTHR12086">
    <property type="entry name" value="EF-HAND DOMAIN C-TERMINAL CONTAINING PROTEIN"/>
    <property type="match status" value="1"/>
</dbReference>
<feature type="domain" description="DM10" evidence="7">
    <location>
        <begin position="291"/>
        <end position="442"/>
    </location>
</feature>
<dbReference type="SMART" id="SM00676">
    <property type="entry name" value="DM10"/>
    <property type="match status" value="3"/>
</dbReference>
<dbReference type="Gene3D" id="2.30.29.170">
    <property type="match status" value="3"/>
</dbReference>
<proteinExistence type="predicted"/>
<accession>A0ABP0M426</accession>
<gene>
    <name evidence="8" type="ORF">CCMP2556_LOCUS23872</name>
</gene>
<evidence type="ECO:0000313" key="9">
    <source>
        <dbReference type="Proteomes" id="UP001642484"/>
    </source>
</evidence>
<sequence>MCCWCPGYVAHELRQNHPKQQLGKFVEGLFGIHTSLRSSAFCVPFLRQTLAYGPGGSIDKPLAATGKLVLPKLDLSLLHHLNDPFHRYDLSTRTFTHEERGEMKDSARNTYRPALQPAWLKHDRQVLRFYAYFQEAVHENPKESFRIRGCNILFYLEDGTMMVSEPKIENSGMTQGTFVKRHRIPRPSSLGGGVYGFEDLRVGKSIAIYSRLFRLIGADAYTRDFYEANSPRNEFRLQELPMDTFRAADLPDPEDLVSARRAVLQEAKEYNEIAVGGCCRNEKLQQYLENDRKVLRFHTFWDESGKYGSRKYYTLHYYLADDTVEMLENLPRNSGCAPYPTFWRRSPLRKNPYISATPGMLEPAALIYKPEDMPTTADFGAIKADEREEMHTPYAICVGALSVPQQLWFEDLICGQTIDVMGRQIVLYDCDDFTRDFYRGLMPKPPRRDVQKLLVDADKVLRFEGVLADDVEENENRKFVIAICLGDDSVGVWELKQRNSGHSEGKFASKSRKKNPATGTWFRPADFFIGASLLINSSPFRLTGADEKALCYMEEHPDQFPVADVNAAVQKTRAISGWLQEQSGIVGGPVLRTMETEGGVPLNEHEILTLSRGFGRHVLRVSDAAVDASKLLEALG</sequence>
<feature type="domain" description="DM10" evidence="7">
    <location>
        <begin position="123"/>
        <end position="230"/>
    </location>
</feature>
<evidence type="ECO:0000256" key="6">
    <source>
        <dbReference type="ARBA" id="ARBA00023273"/>
    </source>
</evidence>
<comment type="caution">
    <text evidence="8">The sequence shown here is derived from an EMBL/GenBank/DDBJ whole genome shotgun (WGS) entry which is preliminary data.</text>
</comment>
<comment type="subcellular location">
    <subcellularLocation>
        <location evidence="1">Cell projection</location>
        <location evidence="1">Cilium</location>
    </subcellularLocation>
    <subcellularLocation>
        <location evidence="2">Cytoplasm</location>
        <location evidence="2">Cytoskeleton</location>
    </subcellularLocation>
</comment>
<feature type="domain" description="DM10" evidence="7">
    <location>
        <begin position="457"/>
        <end position="557"/>
    </location>
</feature>
<reference evidence="8 9" key="1">
    <citation type="submission" date="2024-02" db="EMBL/GenBank/DDBJ databases">
        <authorList>
            <person name="Chen Y."/>
            <person name="Shah S."/>
            <person name="Dougan E. K."/>
            <person name="Thang M."/>
            <person name="Chan C."/>
        </authorList>
    </citation>
    <scope>NUCLEOTIDE SEQUENCE [LARGE SCALE GENOMIC DNA]</scope>
</reference>
<keyword evidence="9" id="KW-1185">Reference proteome</keyword>
<evidence type="ECO:0000256" key="2">
    <source>
        <dbReference type="ARBA" id="ARBA00004245"/>
    </source>
</evidence>
<dbReference type="InterPro" id="IPR040193">
    <property type="entry name" value="EFHC1/EFHC2/EFHB"/>
</dbReference>
<keyword evidence="3" id="KW-0963">Cytoplasm</keyword>
<keyword evidence="4" id="KW-0677">Repeat</keyword>
<dbReference type="InterPro" id="IPR006602">
    <property type="entry name" value="DM10_dom"/>
</dbReference>
<dbReference type="Proteomes" id="UP001642484">
    <property type="component" value="Unassembled WGS sequence"/>
</dbReference>
<organism evidence="8 9">
    <name type="scientific">Durusdinium trenchii</name>
    <dbReference type="NCBI Taxonomy" id="1381693"/>
    <lineage>
        <taxon>Eukaryota</taxon>
        <taxon>Sar</taxon>
        <taxon>Alveolata</taxon>
        <taxon>Dinophyceae</taxon>
        <taxon>Suessiales</taxon>
        <taxon>Symbiodiniaceae</taxon>
        <taxon>Durusdinium</taxon>
    </lineage>
</organism>
<protein>
    <recommendedName>
        <fullName evidence="7">DM10 domain-containing protein</fullName>
    </recommendedName>
</protein>
<evidence type="ECO:0000256" key="4">
    <source>
        <dbReference type="ARBA" id="ARBA00022737"/>
    </source>
</evidence>
<dbReference type="Pfam" id="PF06565">
    <property type="entry name" value="DM10_dom"/>
    <property type="match status" value="3"/>
</dbReference>